<dbReference type="OrthoDB" id="9782201at2"/>
<protein>
    <recommendedName>
        <fullName evidence="5">Putative pyruvate, phosphate dikinase regulatory protein</fullName>
        <shortName evidence="5">PPDK regulatory protein</shortName>
        <ecNumber evidence="5">2.7.11.32</ecNumber>
        <ecNumber evidence="5">2.7.4.27</ecNumber>
    </recommendedName>
</protein>
<accession>E8U351</accession>
<evidence type="ECO:0000256" key="5">
    <source>
        <dbReference type="HAMAP-Rule" id="MF_00921"/>
    </source>
</evidence>
<dbReference type="PANTHER" id="PTHR31756:SF3">
    <property type="entry name" value="PYRUVATE, PHOSPHATE DIKINASE REGULATORY PROTEIN 1, CHLOROPLASTIC"/>
    <property type="match status" value="1"/>
</dbReference>
<dbReference type="EC" id="2.7.4.27" evidence="5"/>
<evidence type="ECO:0000256" key="4">
    <source>
        <dbReference type="ARBA" id="ARBA00022777"/>
    </source>
</evidence>
<dbReference type="eggNOG" id="COG1806">
    <property type="taxonomic scope" value="Bacteria"/>
</dbReference>
<comment type="catalytic activity">
    <reaction evidence="5">
        <text>N(tele)-phospho-L-histidyl/O-phospho-L-threonyl-[pyruvate, phosphate dikinase] + phosphate + H(+) = N(tele)-phospho-L-histidyl/L-threonyl-[pyruvate, phosphate dikinase] + diphosphate</text>
        <dbReference type="Rhea" id="RHEA:43696"/>
        <dbReference type="Rhea" id="RHEA-COMP:10650"/>
        <dbReference type="Rhea" id="RHEA-COMP:10651"/>
        <dbReference type="ChEBI" id="CHEBI:15378"/>
        <dbReference type="ChEBI" id="CHEBI:30013"/>
        <dbReference type="ChEBI" id="CHEBI:33019"/>
        <dbReference type="ChEBI" id="CHEBI:43474"/>
        <dbReference type="ChEBI" id="CHEBI:61977"/>
        <dbReference type="ChEBI" id="CHEBI:83586"/>
        <dbReference type="EC" id="2.7.4.27"/>
    </reaction>
</comment>
<evidence type="ECO:0000313" key="7">
    <source>
        <dbReference type="Proteomes" id="UP000008635"/>
    </source>
</evidence>
<dbReference type="AlphaFoldDB" id="E8U351"/>
<name>E8U351_DEIML</name>
<evidence type="ECO:0000256" key="3">
    <source>
        <dbReference type="ARBA" id="ARBA00022741"/>
    </source>
</evidence>
<comment type="similarity">
    <text evidence="5">Belongs to the pyruvate, phosphate/water dikinase regulatory protein family. PDRP subfamily.</text>
</comment>
<dbReference type="Proteomes" id="UP000008635">
    <property type="component" value="Chromosome"/>
</dbReference>
<reference evidence="7" key="2">
    <citation type="submission" date="2011-01" db="EMBL/GenBank/DDBJ databases">
        <title>The complete genome of Deinococcus maricopensis DSM 21211.</title>
        <authorList>
            <consortium name="US DOE Joint Genome Institute (JGI-PGF)"/>
            <person name="Lucas S."/>
            <person name="Copeland A."/>
            <person name="Lapidus A."/>
            <person name="Goodwin L."/>
            <person name="Pitluck S."/>
            <person name="Kyrpides N."/>
            <person name="Mavromatis K."/>
            <person name="Pagani I."/>
            <person name="Ivanova N."/>
            <person name="Ovchinnikova G."/>
            <person name="Zeytun A."/>
            <person name="Detter J.C."/>
            <person name="Han C."/>
            <person name="Land M."/>
            <person name="Hauser L."/>
            <person name="Markowitz V."/>
            <person name="Cheng J.-F."/>
            <person name="Hugenholtz P."/>
            <person name="Woyke T."/>
            <person name="Wu D."/>
            <person name="Pukall R."/>
            <person name="Gehrich-Schroeter G."/>
            <person name="Brambilla E."/>
            <person name="Klenk H.-P."/>
            <person name="Eisen J.A."/>
        </authorList>
    </citation>
    <scope>NUCLEOTIDE SEQUENCE [LARGE SCALE GENOMIC DNA]</scope>
    <source>
        <strain evidence="7">DSM 21211 / LMG 22137 / NRRL B-23946 / LB-34</strain>
    </source>
</reference>
<dbReference type="HOGENOM" id="CLU_046206_2_0_0"/>
<dbReference type="PANTHER" id="PTHR31756">
    <property type="entry name" value="PYRUVATE, PHOSPHATE DIKINASE REGULATORY PROTEIN 1, CHLOROPLASTIC"/>
    <property type="match status" value="1"/>
</dbReference>
<dbReference type="HAMAP" id="MF_00921">
    <property type="entry name" value="PDRP"/>
    <property type="match status" value="1"/>
</dbReference>
<dbReference type="NCBIfam" id="NF003742">
    <property type="entry name" value="PRK05339.1"/>
    <property type="match status" value="1"/>
</dbReference>
<reference evidence="6 7" key="1">
    <citation type="journal article" date="2011" name="Stand. Genomic Sci.">
        <title>Complete genome sequence of Deinococcus maricopensis type strain (LB-34).</title>
        <authorList>
            <person name="Pukall R."/>
            <person name="Zeytun A."/>
            <person name="Lucas S."/>
            <person name="Lapidus A."/>
            <person name="Hammon N."/>
            <person name="Deshpande S."/>
            <person name="Nolan M."/>
            <person name="Cheng J.F."/>
            <person name="Pitluck S."/>
            <person name="Liolios K."/>
            <person name="Pagani I."/>
            <person name="Mikhailova N."/>
            <person name="Ivanova N."/>
            <person name="Mavromatis K."/>
            <person name="Pati A."/>
            <person name="Tapia R."/>
            <person name="Han C."/>
            <person name="Goodwin L."/>
            <person name="Chen A."/>
            <person name="Palaniappan K."/>
            <person name="Land M."/>
            <person name="Hauser L."/>
            <person name="Chang Y.J."/>
            <person name="Jeffries C.D."/>
            <person name="Brambilla E.M."/>
            <person name="Rohde M."/>
            <person name="Goker M."/>
            <person name="Detter J.C."/>
            <person name="Woyke T."/>
            <person name="Bristow J."/>
            <person name="Eisen J.A."/>
            <person name="Markowitz V."/>
            <person name="Hugenholtz P."/>
            <person name="Kyrpides N.C."/>
            <person name="Klenk H.P."/>
        </authorList>
    </citation>
    <scope>NUCLEOTIDE SEQUENCE [LARGE SCALE GENOMIC DNA]</scope>
    <source>
        <strain evidence="7">DSM 21211 / LMG 22137 / NRRL B-23946 / LB-34</strain>
    </source>
</reference>
<keyword evidence="1 5" id="KW-0723">Serine/threonine-protein kinase</keyword>
<dbReference type="STRING" id="709986.Deima_0335"/>
<keyword evidence="7" id="KW-1185">Reference proteome</keyword>
<evidence type="ECO:0000256" key="2">
    <source>
        <dbReference type="ARBA" id="ARBA00022679"/>
    </source>
</evidence>
<evidence type="ECO:0000313" key="6">
    <source>
        <dbReference type="EMBL" id="ADV65996.1"/>
    </source>
</evidence>
<keyword evidence="2 5" id="KW-0808">Transferase</keyword>
<dbReference type="GO" id="GO:0043531">
    <property type="term" value="F:ADP binding"/>
    <property type="evidence" value="ECO:0007669"/>
    <property type="project" value="UniProtKB-UniRule"/>
</dbReference>
<dbReference type="GO" id="GO:0005524">
    <property type="term" value="F:ATP binding"/>
    <property type="evidence" value="ECO:0007669"/>
    <property type="project" value="InterPro"/>
</dbReference>
<comment type="function">
    <text evidence="5">Bifunctional serine/threonine kinase and phosphorylase involved in the regulation of the pyruvate, phosphate dikinase (PPDK) by catalyzing its phosphorylation/dephosphorylation.</text>
</comment>
<sequence length="284" mass="31259">MTERFHVYIVSDATGVSAEMAARAALAQFNLEPRQVKLHRYVGVTDAQHLPGIVRDAQARRSVLVYTLATADWAAQFERLAAQADVPALDLLGLTTRAISRAFGLAPRATPAVHHRLDAAYFARVEAMEWTVRHDDGRAQDHLAEADIVLLGVSRVSKTPLSIYLANRGCKTANVPLILGVPVNEAVFQMPRGRVFGLTIDAGTLIEIRRNRVRQLGTTDGGEYADPETVQAELAFADEVFRRGRFPVIDVTGRAVEETAAEIERIMERRAARREAAQQGRADP</sequence>
<comment type="catalytic activity">
    <reaction evidence="5">
        <text>N(tele)-phospho-L-histidyl/L-threonyl-[pyruvate, phosphate dikinase] + ADP = N(tele)-phospho-L-histidyl/O-phospho-L-threonyl-[pyruvate, phosphate dikinase] + AMP + H(+)</text>
        <dbReference type="Rhea" id="RHEA:43692"/>
        <dbReference type="Rhea" id="RHEA-COMP:10650"/>
        <dbReference type="Rhea" id="RHEA-COMP:10651"/>
        <dbReference type="ChEBI" id="CHEBI:15378"/>
        <dbReference type="ChEBI" id="CHEBI:30013"/>
        <dbReference type="ChEBI" id="CHEBI:61977"/>
        <dbReference type="ChEBI" id="CHEBI:83586"/>
        <dbReference type="ChEBI" id="CHEBI:456215"/>
        <dbReference type="ChEBI" id="CHEBI:456216"/>
        <dbReference type="EC" id="2.7.11.32"/>
    </reaction>
</comment>
<feature type="binding site" evidence="5">
    <location>
        <begin position="152"/>
        <end position="159"/>
    </location>
    <ligand>
        <name>ADP</name>
        <dbReference type="ChEBI" id="CHEBI:456216"/>
    </ligand>
</feature>
<gene>
    <name evidence="6" type="ordered locus">Deima_0335</name>
</gene>
<proteinExistence type="inferred from homology"/>
<dbReference type="Pfam" id="PF03618">
    <property type="entry name" value="Kinase-PPPase"/>
    <property type="match status" value="1"/>
</dbReference>
<dbReference type="EC" id="2.7.11.32" evidence="5"/>
<dbReference type="RefSeq" id="WP_013555501.1">
    <property type="nucleotide sequence ID" value="NC_014958.1"/>
</dbReference>
<evidence type="ECO:0000256" key="1">
    <source>
        <dbReference type="ARBA" id="ARBA00022527"/>
    </source>
</evidence>
<dbReference type="GO" id="GO:0004674">
    <property type="term" value="F:protein serine/threonine kinase activity"/>
    <property type="evidence" value="ECO:0007669"/>
    <property type="project" value="UniProtKB-UniRule"/>
</dbReference>
<dbReference type="GO" id="GO:0016776">
    <property type="term" value="F:phosphotransferase activity, phosphate group as acceptor"/>
    <property type="evidence" value="ECO:0007669"/>
    <property type="project" value="UniProtKB-UniRule"/>
</dbReference>
<keyword evidence="3 5" id="KW-0547">Nucleotide-binding</keyword>
<organism evidence="6 7">
    <name type="scientific">Deinococcus maricopensis (strain DSM 21211 / LMG 22137 / NRRL B-23946 / LB-34)</name>
    <dbReference type="NCBI Taxonomy" id="709986"/>
    <lineage>
        <taxon>Bacteria</taxon>
        <taxon>Thermotogati</taxon>
        <taxon>Deinococcota</taxon>
        <taxon>Deinococci</taxon>
        <taxon>Deinococcales</taxon>
        <taxon>Deinococcaceae</taxon>
        <taxon>Deinococcus</taxon>
    </lineage>
</organism>
<keyword evidence="4 5" id="KW-0418">Kinase</keyword>
<dbReference type="KEGG" id="dmr:Deima_0335"/>
<dbReference type="InterPro" id="IPR026565">
    <property type="entry name" value="PPDK_reg"/>
</dbReference>
<dbReference type="InterPro" id="IPR005177">
    <property type="entry name" value="Kinase-pyrophosphorylase"/>
</dbReference>
<dbReference type="EMBL" id="CP002454">
    <property type="protein sequence ID" value="ADV65996.1"/>
    <property type="molecule type" value="Genomic_DNA"/>
</dbReference>